<keyword evidence="3" id="KW-0862">Zinc</keyword>
<accession>A0DCY4</accession>
<feature type="coiled-coil region" evidence="4">
    <location>
        <begin position="77"/>
        <end position="111"/>
    </location>
</feature>
<keyword evidence="2" id="KW-0863">Zinc-finger</keyword>
<dbReference type="KEGG" id="ptm:GSPATT00015760001"/>
<dbReference type="HOGENOM" id="CLU_1269046_0_0_1"/>
<keyword evidence="4" id="KW-0175">Coiled coil</keyword>
<dbReference type="GeneID" id="5034083"/>
<feature type="domain" description="Zinc finger C3HC4 RING-type" evidence="5">
    <location>
        <begin position="128"/>
        <end position="162"/>
    </location>
</feature>
<dbReference type="RefSeq" id="XP_001448298.1">
    <property type="nucleotide sequence ID" value="XM_001448261.1"/>
</dbReference>
<organism evidence="6 7">
    <name type="scientific">Paramecium tetraurelia</name>
    <dbReference type="NCBI Taxonomy" id="5888"/>
    <lineage>
        <taxon>Eukaryota</taxon>
        <taxon>Sar</taxon>
        <taxon>Alveolata</taxon>
        <taxon>Ciliophora</taxon>
        <taxon>Intramacronucleata</taxon>
        <taxon>Oligohymenophorea</taxon>
        <taxon>Peniculida</taxon>
        <taxon>Parameciidae</taxon>
        <taxon>Paramecium</taxon>
    </lineage>
</organism>
<dbReference type="PANTHER" id="PTHR23323">
    <property type="entry name" value="VACUOLAR PROTEIN SORTING-ASSOCIATED PROTEIN"/>
    <property type="match status" value="1"/>
</dbReference>
<protein>
    <recommendedName>
        <fullName evidence="5">Zinc finger C3HC4 RING-type domain-containing protein</fullName>
    </recommendedName>
</protein>
<evidence type="ECO:0000256" key="2">
    <source>
        <dbReference type="ARBA" id="ARBA00022771"/>
    </source>
</evidence>
<dbReference type="Proteomes" id="UP000000600">
    <property type="component" value="Unassembled WGS sequence"/>
</dbReference>
<dbReference type="eggNOG" id="KOG2034">
    <property type="taxonomic scope" value="Eukaryota"/>
</dbReference>
<evidence type="ECO:0000256" key="3">
    <source>
        <dbReference type="ARBA" id="ARBA00022833"/>
    </source>
</evidence>
<evidence type="ECO:0000256" key="1">
    <source>
        <dbReference type="ARBA" id="ARBA00022723"/>
    </source>
</evidence>
<keyword evidence="7" id="KW-1185">Reference proteome</keyword>
<sequence>MFLRKAKNQSFNLCNIALKCEDNNKQRQLWILQIGLMLEKGGKYVKQIVQLTREIPLIKADDILPYLTQNIKLDDFIDEICETLEEYHDQIEKQQNELEGYIKSNENLKKLLLQTSNRYIFVSQKTKCKNCFRKLFQEDYIASECSHGFHRECILQYVKSNPTVLDEKTYLSMLYLENSQMILKNCKYKQTKVSLMNRFLDFHCFELNYLKQLKKCQE</sequence>
<evidence type="ECO:0000256" key="4">
    <source>
        <dbReference type="SAM" id="Coils"/>
    </source>
</evidence>
<evidence type="ECO:0000259" key="5">
    <source>
        <dbReference type="Pfam" id="PF00097"/>
    </source>
</evidence>
<dbReference type="AlphaFoldDB" id="A0DCY4"/>
<proteinExistence type="predicted"/>
<dbReference type="Pfam" id="PF00097">
    <property type="entry name" value="zf-C3HC4"/>
    <property type="match status" value="1"/>
</dbReference>
<keyword evidence="1" id="KW-0479">Metal-binding</keyword>
<dbReference type="OMA" id="SHYNINE"/>
<dbReference type="InterPro" id="IPR018957">
    <property type="entry name" value="Znf_C3HC4_RING-type"/>
</dbReference>
<dbReference type="InterPro" id="IPR013083">
    <property type="entry name" value="Znf_RING/FYVE/PHD"/>
</dbReference>
<dbReference type="STRING" id="5888.A0DCY4"/>
<reference evidence="6 7" key="1">
    <citation type="journal article" date="2006" name="Nature">
        <title>Global trends of whole-genome duplications revealed by the ciliate Paramecium tetraurelia.</title>
        <authorList>
            <consortium name="Genoscope"/>
            <person name="Aury J.-M."/>
            <person name="Jaillon O."/>
            <person name="Duret L."/>
            <person name="Noel B."/>
            <person name="Jubin C."/>
            <person name="Porcel B.M."/>
            <person name="Segurens B."/>
            <person name="Daubin V."/>
            <person name="Anthouard V."/>
            <person name="Aiach N."/>
            <person name="Arnaiz O."/>
            <person name="Billaut A."/>
            <person name="Beisson J."/>
            <person name="Blanc I."/>
            <person name="Bouhouche K."/>
            <person name="Camara F."/>
            <person name="Duharcourt S."/>
            <person name="Guigo R."/>
            <person name="Gogendeau D."/>
            <person name="Katinka M."/>
            <person name="Keller A.-M."/>
            <person name="Kissmehl R."/>
            <person name="Klotz C."/>
            <person name="Koll F."/>
            <person name="Le Moue A."/>
            <person name="Lepere C."/>
            <person name="Malinsky S."/>
            <person name="Nowacki M."/>
            <person name="Nowak J.K."/>
            <person name="Plattner H."/>
            <person name="Poulain J."/>
            <person name="Ruiz F."/>
            <person name="Serrano V."/>
            <person name="Zagulski M."/>
            <person name="Dessen P."/>
            <person name="Betermier M."/>
            <person name="Weissenbach J."/>
            <person name="Scarpelli C."/>
            <person name="Schachter V."/>
            <person name="Sperling L."/>
            <person name="Meyer E."/>
            <person name="Cohen J."/>
            <person name="Wincker P."/>
        </authorList>
    </citation>
    <scope>NUCLEOTIDE SEQUENCE [LARGE SCALE GENOMIC DNA]</scope>
    <source>
        <strain evidence="6 7">Stock d4-2</strain>
    </source>
</reference>
<dbReference type="Gene3D" id="3.30.40.10">
    <property type="entry name" value="Zinc/RING finger domain, C3HC4 (zinc finger)"/>
    <property type="match status" value="1"/>
</dbReference>
<dbReference type="SUPFAM" id="SSF57850">
    <property type="entry name" value="RING/U-box"/>
    <property type="match status" value="1"/>
</dbReference>
<gene>
    <name evidence="6" type="ORF">GSPATT00015760001</name>
</gene>
<dbReference type="InParanoid" id="A0DCY4"/>
<evidence type="ECO:0000313" key="7">
    <source>
        <dbReference type="Proteomes" id="UP000000600"/>
    </source>
</evidence>
<name>A0DCY4_PARTE</name>
<dbReference type="OrthoDB" id="1845386at2759"/>
<dbReference type="EMBL" id="CT868385">
    <property type="protein sequence ID" value="CAK80901.1"/>
    <property type="molecule type" value="Genomic_DNA"/>
</dbReference>
<dbReference type="PANTHER" id="PTHR23323:SF26">
    <property type="entry name" value="VACUOLAR PROTEIN SORTING-ASSOCIATED PROTEIN 18 HOMOLOG"/>
    <property type="match status" value="1"/>
</dbReference>
<dbReference type="GO" id="GO:0008270">
    <property type="term" value="F:zinc ion binding"/>
    <property type="evidence" value="ECO:0007669"/>
    <property type="project" value="UniProtKB-KW"/>
</dbReference>
<evidence type="ECO:0000313" key="6">
    <source>
        <dbReference type="EMBL" id="CAK80901.1"/>
    </source>
</evidence>